<organism evidence="1 2">
    <name type="scientific">Pichia angusta</name>
    <name type="common">Yeast</name>
    <name type="synonym">Hansenula polymorpha</name>
    <dbReference type="NCBI Taxonomy" id="870730"/>
    <lineage>
        <taxon>Eukaryota</taxon>
        <taxon>Fungi</taxon>
        <taxon>Dikarya</taxon>
        <taxon>Ascomycota</taxon>
        <taxon>Saccharomycotina</taxon>
        <taxon>Pichiomycetes</taxon>
        <taxon>Pichiales</taxon>
        <taxon>Pichiaceae</taxon>
        <taxon>Ogataea</taxon>
    </lineage>
</organism>
<evidence type="ECO:0000313" key="1">
    <source>
        <dbReference type="EMBL" id="KAG7822317.1"/>
    </source>
</evidence>
<dbReference type="GeneID" id="66124843"/>
<proteinExistence type="predicted"/>
<evidence type="ECO:0000313" key="2">
    <source>
        <dbReference type="Proteomes" id="UP001196530"/>
    </source>
</evidence>
<comment type="caution">
    <text evidence="1">The sequence shown here is derived from an EMBL/GenBank/DDBJ whole genome shotgun (WGS) entry which is preliminary data.</text>
</comment>
<reference evidence="1" key="1">
    <citation type="journal article" date="2021" name="G3 (Bethesda)">
        <title>Genomic diversity, chromosomal rearrangements, and interspecies hybridization in the ogataea polymorpha species complex.</title>
        <authorList>
            <person name="Hanson S.J."/>
            <person name="Cinneide E.O."/>
            <person name="Salzberg L.I."/>
            <person name="Wolfe K.H."/>
            <person name="McGowan J."/>
            <person name="Fitzpatrick D.A."/>
            <person name="Matlin K."/>
        </authorList>
    </citation>
    <scope>NUCLEOTIDE SEQUENCE</scope>
    <source>
        <strain evidence="1">61-244</strain>
    </source>
</reference>
<sequence length="137" mass="15590">MKLSSSYEWTLNYQAGRVETKWSERRRGPPPLRGLPWSRLHICPLVADPEAGGTDAWIWLINGIGYAMVREFILETELRNQQGLVWGVLDIPPNLPSGSPLCGTAVSQDSTVKEILRVIYSHIQRVQVWRFHAHSLD</sequence>
<name>A0AAN6DM17_PICAN</name>
<dbReference type="EMBL" id="JAHLUX010000001">
    <property type="protein sequence ID" value="KAG7822317.1"/>
    <property type="molecule type" value="Genomic_DNA"/>
</dbReference>
<protein>
    <submittedName>
        <fullName evidence="1">Uncharacterized protein</fullName>
    </submittedName>
</protein>
<gene>
    <name evidence="1" type="ORF">KL928_000792</name>
</gene>
<accession>A0AAN6DM17</accession>
<dbReference type="AlphaFoldDB" id="A0AAN6DM17"/>
<dbReference type="Proteomes" id="UP001196530">
    <property type="component" value="Unassembled WGS sequence"/>
</dbReference>
<dbReference type="RefSeq" id="XP_043062687.1">
    <property type="nucleotide sequence ID" value="XM_043206526.1"/>
</dbReference>